<evidence type="ECO:0000313" key="2">
    <source>
        <dbReference type="EMBL" id="OGM32708.1"/>
    </source>
</evidence>
<evidence type="ECO:0000256" key="1">
    <source>
        <dbReference type="SAM" id="Phobius"/>
    </source>
</evidence>
<keyword evidence="1" id="KW-0812">Transmembrane</keyword>
<reference evidence="2 3" key="1">
    <citation type="journal article" date="2016" name="Nat. Commun.">
        <title>Thousands of microbial genomes shed light on interconnected biogeochemical processes in an aquifer system.</title>
        <authorList>
            <person name="Anantharaman K."/>
            <person name="Brown C.T."/>
            <person name="Hug L.A."/>
            <person name="Sharon I."/>
            <person name="Castelle C.J."/>
            <person name="Probst A.J."/>
            <person name="Thomas B.C."/>
            <person name="Singh A."/>
            <person name="Wilkins M.J."/>
            <person name="Karaoz U."/>
            <person name="Brodie E.L."/>
            <person name="Williams K.H."/>
            <person name="Hubbard S.S."/>
            <person name="Banfield J.F."/>
        </authorList>
    </citation>
    <scope>NUCLEOTIDE SEQUENCE [LARGE SCALE GENOMIC DNA]</scope>
</reference>
<name>A0A1F7Z175_9BACT</name>
<comment type="caution">
    <text evidence="2">The sequence shown here is derived from an EMBL/GenBank/DDBJ whole genome shotgun (WGS) entry which is preliminary data.</text>
</comment>
<evidence type="ECO:0000313" key="3">
    <source>
        <dbReference type="Proteomes" id="UP000178870"/>
    </source>
</evidence>
<sequence>MKLANAPNLGTIAQPIQTQAIGTVEGGAIGVLLNMVFNLLIVVAGIYALFNFIMAGYGFLSAGDDPKKVEGAWAKIYQSVIGLLFTAGAFLLAAIFGRIIFGDATALISPAIPIPR</sequence>
<feature type="transmembrane region" description="Helical" evidence="1">
    <location>
        <begin position="35"/>
        <end position="60"/>
    </location>
</feature>
<dbReference type="Proteomes" id="UP000178870">
    <property type="component" value="Unassembled WGS sequence"/>
</dbReference>
<protein>
    <recommendedName>
        <fullName evidence="4">Integral membrane protein</fullName>
    </recommendedName>
</protein>
<gene>
    <name evidence="2" type="ORF">A2803_01485</name>
</gene>
<keyword evidence="1" id="KW-1133">Transmembrane helix</keyword>
<evidence type="ECO:0008006" key="4">
    <source>
        <dbReference type="Google" id="ProtNLM"/>
    </source>
</evidence>
<dbReference type="EMBL" id="MGGP01000013">
    <property type="protein sequence ID" value="OGM32708.1"/>
    <property type="molecule type" value="Genomic_DNA"/>
</dbReference>
<accession>A0A1F7Z175</accession>
<dbReference type="AlphaFoldDB" id="A0A1F7Z175"/>
<proteinExistence type="predicted"/>
<feature type="transmembrane region" description="Helical" evidence="1">
    <location>
        <begin position="80"/>
        <end position="101"/>
    </location>
</feature>
<keyword evidence="1" id="KW-0472">Membrane</keyword>
<organism evidence="2 3">
    <name type="scientific">Candidatus Woesebacteria bacterium RIFCSPHIGHO2_01_FULL_44_21</name>
    <dbReference type="NCBI Taxonomy" id="1802503"/>
    <lineage>
        <taxon>Bacteria</taxon>
        <taxon>Candidatus Woeseibacteriota</taxon>
    </lineage>
</organism>